<evidence type="ECO:0000256" key="1">
    <source>
        <dbReference type="SAM" id="MobiDB-lite"/>
    </source>
</evidence>
<accession>A0A6G1LDR9</accession>
<name>A0A6G1LDR9_9PEZI</name>
<feature type="region of interest" description="Disordered" evidence="1">
    <location>
        <begin position="742"/>
        <end position="764"/>
    </location>
</feature>
<organism evidence="4 5">
    <name type="scientific">Teratosphaeria nubilosa</name>
    <dbReference type="NCBI Taxonomy" id="161662"/>
    <lineage>
        <taxon>Eukaryota</taxon>
        <taxon>Fungi</taxon>
        <taxon>Dikarya</taxon>
        <taxon>Ascomycota</taxon>
        <taxon>Pezizomycotina</taxon>
        <taxon>Dothideomycetes</taxon>
        <taxon>Dothideomycetidae</taxon>
        <taxon>Mycosphaerellales</taxon>
        <taxon>Teratosphaeriaceae</taxon>
        <taxon>Teratosphaeria</taxon>
    </lineage>
</organism>
<feature type="signal peptide" evidence="2">
    <location>
        <begin position="1"/>
        <end position="19"/>
    </location>
</feature>
<dbReference type="EMBL" id="ML995825">
    <property type="protein sequence ID" value="KAF2770578.1"/>
    <property type="molecule type" value="Genomic_DNA"/>
</dbReference>
<evidence type="ECO:0000259" key="3">
    <source>
        <dbReference type="Pfam" id="PF00024"/>
    </source>
</evidence>
<feature type="compositionally biased region" description="Polar residues" evidence="1">
    <location>
        <begin position="744"/>
        <end position="764"/>
    </location>
</feature>
<gene>
    <name evidence="4" type="ORF">EJ03DRAFT_360658</name>
</gene>
<evidence type="ECO:0000313" key="4">
    <source>
        <dbReference type="EMBL" id="KAF2770578.1"/>
    </source>
</evidence>
<dbReference type="Pfam" id="PF00024">
    <property type="entry name" value="PAN_1"/>
    <property type="match status" value="1"/>
</dbReference>
<dbReference type="AlphaFoldDB" id="A0A6G1LDR9"/>
<evidence type="ECO:0000256" key="2">
    <source>
        <dbReference type="SAM" id="SignalP"/>
    </source>
</evidence>
<proteinExistence type="predicted"/>
<feature type="chain" id="PRO_5026080683" description="Apple domain-containing protein" evidence="2">
    <location>
        <begin position="20"/>
        <end position="1122"/>
    </location>
</feature>
<reference evidence="4" key="1">
    <citation type="journal article" date="2020" name="Stud. Mycol.">
        <title>101 Dothideomycetes genomes: a test case for predicting lifestyles and emergence of pathogens.</title>
        <authorList>
            <person name="Haridas S."/>
            <person name="Albert R."/>
            <person name="Binder M."/>
            <person name="Bloem J."/>
            <person name="Labutti K."/>
            <person name="Salamov A."/>
            <person name="Andreopoulos B."/>
            <person name="Baker S."/>
            <person name="Barry K."/>
            <person name="Bills G."/>
            <person name="Bluhm B."/>
            <person name="Cannon C."/>
            <person name="Castanera R."/>
            <person name="Culley D."/>
            <person name="Daum C."/>
            <person name="Ezra D."/>
            <person name="Gonzalez J."/>
            <person name="Henrissat B."/>
            <person name="Kuo A."/>
            <person name="Liang C."/>
            <person name="Lipzen A."/>
            <person name="Lutzoni F."/>
            <person name="Magnuson J."/>
            <person name="Mondo S."/>
            <person name="Nolan M."/>
            <person name="Ohm R."/>
            <person name="Pangilinan J."/>
            <person name="Park H.-J."/>
            <person name="Ramirez L."/>
            <person name="Alfaro M."/>
            <person name="Sun H."/>
            <person name="Tritt A."/>
            <person name="Yoshinaga Y."/>
            <person name="Zwiers L.-H."/>
            <person name="Turgeon B."/>
            <person name="Goodwin S."/>
            <person name="Spatafora J."/>
            <person name="Crous P."/>
            <person name="Grigoriev I."/>
        </authorList>
    </citation>
    <scope>NUCLEOTIDE SEQUENCE</scope>
    <source>
        <strain evidence="4">CBS 116005</strain>
    </source>
</reference>
<protein>
    <recommendedName>
        <fullName evidence="3">Apple domain-containing protein</fullName>
    </recommendedName>
</protein>
<keyword evidence="5" id="KW-1185">Reference proteome</keyword>
<keyword evidence="2" id="KW-0732">Signal</keyword>
<feature type="domain" description="Apple" evidence="3">
    <location>
        <begin position="961"/>
        <end position="991"/>
    </location>
</feature>
<dbReference type="OrthoDB" id="3826420at2759"/>
<sequence>MRCIPILAAAASLLSSDMASTFEDVEDISSCMEICDSYPSCQAAAFMDGKCALTSDSRLTNYPGMPEVAILLRGNFVGDAEPTQLRSEPMVESRANQILRRATSSSVNAAAATVAVCPNNNGSYYTDDYGAKYYIQCSFTNTGTNTTSLVPVLDRNNICLFDHQDNNNNNDNDNKLKIADFHTDNYRHLLCHNYCHGSVTITAVSTSFSTAVSTQVSTVVQTFTTSYGITATTTAVSTQPACEHNSEHAGNDLFDKLSGHHYDRLDGSRHHFHNYVRVLCPHYSRLHAIHHVYAACEHSNLHTACFYSSVYSDRHQLVILPINVHDLNYDCVVLPGDIYNGINGAREHDHPNFGLDGDHYYCEQLYNDSHGNPHSGLELRDHDNDTCLTQPASTIYQTITSSYPITFTATQTSISGTTLYSTYTSYTTIITTLPASTATVTSTQPASGEHSRPDLYDFVSDYDQQYYCFVLDCGDYAASFHQYGDKHSACLDGAHNEHSAGQHYDHILYIHYSGRLQLYDLAPGDEHSMIVTLTTTASASTITSVSYSTTTESTTFYSTVPASTETLTTTIPPETTTFEERIYVTQPASTHNFTATTTQNNTVTTSLPAETIVSTYVSTYAVTSVQTTSYPYTTTVVSTFATTDTVTSIQPTTILSVYPTNITITYSVTTTSNNYYTQNVTYSQNVTLPASTATLTETASLTQTLTTQQPASTLELTTTESGPTITTTAAGPTETSIIEETTTASGPTQTLQETTTESGPTVTATEQGSTYISTVDRVVYVTQTVQYNDLSHQQRNYFQQSLISFYTNLRHHILYATFEHRYAIVTIFHLYATVPELHDIHRLKQQLISTHNFQNIHFYATVPKLHDIHRLKQQLNKSLNTTTHISTHNFHILHLYATVPKLHDIHRLRQQLNQFFNTTKHISTHNFHIPKQLYHIQPPNSNRSLLLLTRPTIRGVVGASVYEPTAEDCISACSANPKCQGVGYNTTSGVCDEYYGYEPASGSQSNSVVFAQVQNRAAKGQSGSIFQRVDYVLRIAIQHNSKRSISDLSKSFHIINRNLTTTILNELHSPLLRHRSIPRNDPHHNNIPHKQHQPAGLHHAHLIPTNNHALQPHHTIRNLLNS</sequence>
<evidence type="ECO:0000313" key="5">
    <source>
        <dbReference type="Proteomes" id="UP000799436"/>
    </source>
</evidence>
<dbReference type="Proteomes" id="UP000799436">
    <property type="component" value="Unassembled WGS sequence"/>
</dbReference>
<dbReference type="InterPro" id="IPR003609">
    <property type="entry name" value="Pan_app"/>
</dbReference>